<dbReference type="OrthoDB" id="2343925at2759"/>
<dbReference type="InterPro" id="IPR050148">
    <property type="entry name" value="Terpene_synthase-like"/>
</dbReference>
<gene>
    <name evidence="1" type="ORF">Glove_543g47</name>
</gene>
<dbReference type="Gene3D" id="1.50.10.20">
    <property type="match status" value="1"/>
</dbReference>
<dbReference type="PANTHER" id="PTHR31739:SF25">
    <property type="entry name" value="(E,E)-GERANYLLINALOOL SYNTHASE"/>
    <property type="match status" value="1"/>
</dbReference>
<organism evidence="1 2">
    <name type="scientific">Diversispora epigaea</name>
    <dbReference type="NCBI Taxonomy" id="1348612"/>
    <lineage>
        <taxon>Eukaryota</taxon>
        <taxon>Fungi</taxon>
        <taxon>Fungi incertae sedis</taxon>
        <taxon>Mucoromycota</taxon>
        <taxon>Glomeromycotina</taxon>
        <taxon>Glomeromycetes</taxon>
        <taxon>Diversisporales</taxon>
        <taxon>Diversisporaceae</taxon>
        <taxon>Diversispora</taxon>
    </lineage>
</organism>
<dbReference type="Proteomes" id="UP000266861">
    <property type="component" value="Unassembled WGS sequence"/>
</dbReference>
<dbReference type="AlphaFoldDB" id="A0A397GGW8"/>
<dbReference type="GO" id="GO:0000287">
    <property type="term" value="F:magnesium ion binding"/>
    <property type="evidence" value="ECO:0007669"/>
    <property type="project" value="TreeGrafter"/>
</dbReference>
<sequence length="738" mass="84613">MKKSNSPSKIKSFFSYFANKLKRQKSKFQKFKLHSRSSHKNNVNTNSSSNSTSKIINYAKGLLEEHGNEIHSEFFEYPEEPAKRTIDEYGDRTWIGYGDVSMSAYDTAWLAMIPNKAYKESAVAEEFSLAFPKCFEWLISCQDEFGGWCNIRGAGAIIPVLAGLLALCQFRTRSEAFFEQKLSEIGITIKQFYDVINKATEFARVTLNEWNVDDIDFMGLEIIIPYHLNALKKSYPAIEFEFPEKQKLLKENKRKLSLIPLETIFKMAKMRQPITIIHSIEALSDVIDFSRIQNEGFQALNGSYGSSPAATAALLKENKRKLSLIPLETIFKMAKMRQPITIIHSIEALSDVIDFSRIQNEGFQALNGSYGSSPAATAAVLIHAKIWDDKAYSFLENILQVPGTRFGCVPTISDLGTFETAWILHPIGDLILKLMKKNITDQELFSKNIAFTQYFQALHKFQEGKIRWVSWDNRIPADADNTVVTKWIIRQFDSKSEFNLDVLMKIFYNNEYKYFVSFPGERTFSCSCNSQVLVLLLLEFEIAKLQGNPSVTIPVMTKTGLTQQVKLKQVILNVVKFLMAQRTKNFVWLDKWNKSPSYTTFKVINVLLSLISHPELLEELNLTVNELKEFCRKSIDWALNTQHEDLSWGEPSSISQGNIEETSYVIRLLKTGLMNWPEDVNIQNSLQKGRNYLMSHLDEAMCDPKFFHDKQPFLWISKQLYTVPRIIKAAMLVAAYEE</sequence>
<keyword evidence="2" id="KW-1185">Reference proteome</keyword>
<dbReference type="SUPFAM" id="SSF48239">
    <property type="entry name" value="Terpenoid cyclases/Protein prenyltransferases"/>
    <property type="match status" value="1"/>
</dbReference>
<dbReference type="PANTHER" id="PTHR31739">
    <property type="entry name" value="ENT-COPALYL DIPHOSPHATE SYNTHASE, CHLOROPLASTIC"/>
    <property type="match status" value="1"/>
</dbReference>
<dbReference type="Gene3D" id="1.50.10.160">
    <property type="match status" value="2"/>
</dbReference>
<accession>A0A397GGW8</accession>
<name>A0A397GGW8_9GLOM</name>
<dbReference type="EMBL" id="PQFF01000462">
    <property type="protein sequence ID" value="RHZ48656.1"/>
    <property type="molecule type" value="Genomic_DNA"/>
</dbReference>
<proteinExistence type="predicted"/>
<dbReference type="GO" id="GO:0016102">
    <property type="term" value="P:diterpenoid biosynthetic process"/>
    <property type="evidence" value="ECO:0007669"/>
    <property type="project" value="TreeGrafter"/>
</dbReference>
<dbReference type="InterPro" id="IPR008930">
    <property type="entry name" value="Terpenoid_cyclase/PrenylTrfase"/>
</dbReference>
<dbReference type="GO" id="GO:0010333">
    <property type="term" value="F:terpene synthase activity"/>
    <property type="evidence" value="ECO:0007669"/>
    <property type="project" value="InterPro"/>
</dbReference>
<evidence type="ECO:0000313" key="2">
    <source>
        <dbReference type="Proteomes" id="UP000266861"/>
    </source>
</evidence>
<evidence type="ECO:0008006" key="3">
    <source>
        <dbReference type="Google" id="ProtNLM"/>
    </source>
</evidence>
<comment type="caution">
    <text evidence="1">The sequence shown here is derived from an EMBL/GenBank/DDBJ whole genome shotgun (WGS) entry which is preliminary data.</text>
</comment>
<protein>
    <recommendedName>
        <fullName evidence="3">Squalene cyclase C-terminal domain-containing protein</fullName>
    </recommendedName>
</protein>
<evidence type="ECO:0000313" key="1">
    <source>
        <dbReference type="EMBL" id="RHZ48656.1"/>
    </source>
</evidence>
<reference evidence="1 2" key="1">
    <citation type="submission" date="2018-08" db="EMBL/GenBank/DDBJ databases">
        <title>Genome and evolution of the arbuscular mycorrhizal fungus Diversispora epigaea (formerly Glomus versiforme) and its bacterial endosymbionts.</title>
        <authorList>
            <person name="Sun X."/>
            <person name="Fei Z."/>
            <person name="Harrison M."/>
        </authorList>
    </citation>
    <scope>NUCLEOTIDE SEQUENCE [LARGE SCALE GENOMIC DNA]</scope>
    <source>
        <strain evidence="1 2">IT104</strain>
    </source>
</reference>